<name>A0AAV1IHU2_9CHLO</name>
<dbReference type="PANTHER" id="PTHR22762">
    <property type="entry name" value="ALPHA-GLUCOSIDASE"/>
    <property type="match status" value="1"/>
</dbReference>
<feature type="compositionally biased region" description="Polar residues" evidence="6">
    <location>
        <begin position="1181"/>
        <end position="1210"/>
    </location>
</feature>
<comment type="similarity">
    <text evidence="1">Belongs to the glycosyl hydrolase 31 family.</text>
</comment>
<evidence type="ECO:0000256" key="6">
    <source>
        <dbReference type="SAM" id="MobiDB-lite"/>
    </source>
</evidence>
<evidence type="ECO:0000259" key="9">
    <source>
        <dbReference type="Pfam" id="PF13802"/>
    </source>
</evidence>
<dbReference type="AlphaFoldDB" id="A0AAV1IHU2"/>
<dbReference type="SUPFAM" id="SSF51445">
    <property type="entry name" value="(Trans)glycosidases"/>
    <property type="match status" value="1"/>
</dbReference>
<dbReference type="Proteomes" id="UP001314263">
    <property type="component" value="Unassembled WGS sequence"/>
</dbReference>
<feature type="signal peptide" evidence="7">
    <location>
        <begin position="1"/>
        <end position="20"/>
    </location>
</feature>
<keyword evidence="2" id="KW-0378">Hydrolase</keyword>
<organism evidence="11 12">
    <name type="scientific">Coccomyxa viridis</name>
    <dbReference type="NCBI Taxonomy" id="1274662"/>
    <lineage>
        <taxon>Eukaryota</taxon>
        <taxon>Viridiplantae</taxon>
        <taxon>Chlorophyta</taxon>
        <taxon>core chlorophytes</taxon>
        <taxon>Trebouxiophyceae</taxon>
        <taxon>Trebouxiophyceae incertae sedis</taxon>
        <taxon>Coccomyxaceae</taxon>
        <taxon>Coccomyxa</taxon>
    </lineage>
</organism>
<dbReference type="Pfam" id="PF13802">
    <property type="entry name" value="Gal_mutarotas_2"/>
    <property type="match status" value="1"/>
</dbReference>
<dbReference type="GO" id="GO:0030246">
    <property type="term" value="F:carbohydrate binding"/>
    <property type="evidence" value="ECO:0007669"/>
    <property type="project" value="InterPro"/>
</dbReference>
<evidence type="ECO:0000313" key="11">
    <source>
        <dbReference type="EMBL" id="CAK0786901.1"/>
    </source>
</evidence>
<feature type="domain" description="Glycoside hydrolase family 31 N-terminal" evidence="9">
    <location>
        <begin position="163"/>
        <end position="243"/>
    </location>
</feature>
<gene>
    <name evidence="11" type="ORF">CVIRNUC_010115</name>
</gene>
<evidence type="ECO:0000256" key="4">
    <source>
        <dbReference type="ARBA" id="ARBA00023295"/>
    </source>
</evidence>
<keyword evidence="4" id="KW-0326">Glycosidase</keyword>
<dbReference type="Gene3D" id="2.60.40.1180">
    <property type="entry name" value="Golgi alpha-mannosidase II"/>
    <property type="match status" value="2"/>
</dbReference>
<feature type="chain" id="PRO_5043897838" description="Maltase" evidence="7">
    <location>
        <begin position="21"/>
        <end position="1210"/>
    </location>
</feature>
<comment type="caution">
    <text evidence="11">The sequence shown here is derived from an EMBL/GenBank/DDBJ whole genome shotgun (WGS) entry which is preliminary data.</text>
</comment>
<dbReference type="InterPro" id="IPR025887">
    <property type="entry name" value="Glyco_hydro_31_N_dom"/>
</dbReference>
<evidence type="ECO:0000259" key="10">
    <source>
        <dbReference type="Pfam" id="PF21365"/>
    </source>
</evidence>
<dbReference type="CDD" id="cd06602">
    <property type="entry name" value="GH31_MGAM_SI_GAA"/>
    <property type="match status" value="1"/>
</dbReference>
<dbReference type="InterPro" id="IPR048395">
    <property type="entry name" value="Glyco_hydro_31_C"/>
</dbReference>
<feature type="compositionally biased region" description="Low complexity" evidence="6">
    <location>
        <begin position="1117"/>
        <end position="1146"/>
    </location>
</feature>
<keyword evidence="3" id="KW-0325">Glycoprotein</keyword>
<dbReference type="InterPro" id="IPR011013">
    <property type="entry name" value="Gal_mutarotase_sf_dom"/>
</dbReference>
<dbReference type="SUPFAM" id="SSF74650">
    <property type="entry name" value="Galactose mutarotase-like"/>
    <property type="match status" value="1"/>
</dbReference>
<keyword evidence="12" id="KW-1185">Reference proteome</keyword>
<dbReference type="InterPro" id="IPR017853">
    <property type="entry name" value="GH"/>
</dbReference>
<dbReference type="InterPro" id="IPR030458">
    <property type="entry name" value="Glyco_hydro_31_AS"/>
</dbReference>
<evidence type="ECO:0000256" key="3">
    <source>
        <dbReference type="ARBA" id="ARBA00023180"/>
    </source>
</evidence>
<dbReference type="GO" id="GO:0004553">
    <property type="term" value="F:hydrolase activity, hydrolyzing O-glycosyl compounds"/>
    <property type="evidence" value="ECO:0007669"/>
    <property type="project" value="InterPro"/>
</dbReference>
<proteinExistence type="inferred from homology"/>
<feature type="region of interest" description="Disordered" evidence="6">
    <location>
        <begin position="1065"/>
        <end position="1146"/>
    </location>
</feature>
<sequence>MPPRNVILSIFIVAYSACGGQNDGSLNGAVHSTSIGKGVVNTGYALIGGGLNESGNGSLHGQLEMHGPEMLLRNTTLGPDISPLSVLVEAIDSNILHVKIGAAGRWEVPQGDLFLNTGMGRNPGKPIFSLKYSSAPFGFAISRANANASTPPLFNTDSFPIIFKDQYIEISTVIPASATLYGLGEHTSNDGIDLRRDGVAYAMWTRDQPPNLPNVGVYGAHPFYMDVREDGKAHGVMLMNSNGMDVAITETKLQYRVIGGVLDFYFLMGPTPLKIIDQLTSIVGRPYMPPYWGLGLMQSKSGYLTLEYVVQVVDNYTLAEIPLETVVIDVEAWQNREIFALSDGYPEADFQAFVARLHRDGQRWFPIVDPQMHIRRGYPPYDSGIQGDVFVKDCTDKPYVGQLWPGAVHFPDFFAKRTQAWWEDQIRNFDKMLPLDGIWIDMNEPSNYCTGDVCFDPGNIEAAPDYVCKLNCKNGLEEVASIANGHQLPPAGIFEPPFAINVNLTQVSIHTKDIAPSAHHLDGTLEYDVHNLYGHTSAMASWRALAKIHPERRPFVLTRSTFLGTGAYGAHWTGDTESSWSDLRWSVGDMITDGMAGISYVGGDICGFQKIATEELCARWAAAGAWQPFARNHHADGFQEFYLHPIIKALAQKAYDWRLRTVPYHYTAFYDAHLNGCSVMRPLFFSWPTDTASYLNDRQWMLGDCIMVAPILVEGTTTVPAYFPAGVWYDLYNHSSIDTSAAAQHYPVTAELTDNPPVFILGGTIIPLGQSGMMTTSFLRASNLTLLAAFPFPNSPAFERCGQGCSARNSPSRLVACGHMYLDHGEEPNVGLEQDNYLAFEAHLDATSGGGSTVGSLVVYWPNAPGGSAGCSSNTSWPLLDTVTLLGVPTADPDSVTVLDVGTSQDVATALGTSGTPAQSQAANGTGLQIAVFNSTYTAATKELSITGLAVQLKCPHSFKITWTAPGATRSPAASPPPSPTEAAVTRALGITSPALVIPGPVVVSSPVIVPLTSSPMQGNVSTPALTVSPLVANASTTIRLSPTAGSISPATAVPVAAGVQTPPVAVSPRLAPPQGPPPTPPQQASSGALVPSPPSTVPSPPQAAVSTQPPASSVQTTVSPAASPAATLASPPTQSSVPTPIPTTAPAIVPLWHTLGASPAAAVPVPSSSPTVQPAPAQSTTTSPSLVTTALPQSAQEPGDSTVSSSSVG</sequence>
<feature type="region of interest" description="Disordered" evidence="6">
    <location>
        <begin position="1160"/>
        <end position="1210"/>
    </location>
</feature>
<protein>
    <recommendedName>
        <fullName evidence="5">Maltase</fullName>
    </recommendedName>
</protein>
<feature type="compositionally biased region" description="Low complexity" evidence="6">
    <location>
        <begin position="1160"/>
        <end position="1180"/>
    </location>
</feature>
<keyword evidence="7" id="KW-0732">Signal</keyword>
<evidence type="ECO:0000256" key="2">
    <source>
        <dbReference type="ARBA" id="ARBA00022801"/>
    </source>
</evidence>
<feature type="compositionally biased region" description="Pro residues" evidence="6">
    <location>
        <begin position="1092"/>
        <end position="1102"/>
    </location>
</feature>
<dbReference type="CDD" id="cd14752">
    <property type="entry name" value="GH31_N"/>
    <property type="match status" value="1"/>
</dbReference>
<evidence type="ECO:0000256" key="5">
    <source>
        <dbReference type="ARBA" id="ARBA00041343"/>
    </source>
</evidence>
<feature type="compositionally biased region" description="Pro residues" evidence="6">
    <location>
        <begin position="1071"/>
        <end position="1082"/>
    </location>
</feature>
<dbReference type="GO" id="GO:0005975">
    <property type="term" value="P:carbohydrate metabolic process"/>
    <property type="evidence" value="ECO:0007669"/>
    <property type="project" value="InterPro"/>
</dbReference>
<feature type="domain" description="Glycoside hydrolase family 31 TIM barrel" evidence="8">
    <location>
        <begin position="286"/>
        <end position="668"/>
    </location>
</feature>
<evidence type="ECO:0000313" key="12">
    <source>
        <dbReference type="Proteomes" id="UP001314263"/>
    </source>
</evidence>
<evidence type="ECO:0000256" key="7">
    <source>
        <dbReference type="SAM" id="SignalP"/>
    </source>
</evidence>
<dbReference type="Gene3D" id="3.20.20.80">
    <property type="entry name" value="Glycosidases"/>
    <property type="match status" value="1"/>
</dbReference>
<evidence type="ECO:0000259" key="8">
    <source>
        <dbReference type="Pfam" id="PF01055"/>
    </source>
</evidence>
<dbReference type="SUPFAM" id="SSF51011">
    <property type="entry name" value="Glycosyl hydrolase domain"/>
    <property type="match status" value="1"/>
</dbReference>
<dbReference type="PANTHER" id="PTHR22762:SF133">
    <property type="entry name" value="P-TYPE DOMAIN-CONTAINING PROTEIN"/>
    <property type="match status" value="1"/>
</dbReference>
<dbReference type="PROSITE" id="PS00129">
    <property type="entry name" value="GLYCOSYL_HYDROL_F31_1"/>
    <property type="match status" value="1"/>
</dbReference>
<dbReference type="InterPro" id="IPR000322">
    <property type="entry name" value="Glyco_hydro_31_TIM"/>
</dbReference>
<dbReference type="InterPro" id="IPR013780">
    <property type="entry name" value="Glyco_hydro_b"/>
</dbReference>
<dbReference type="Pfam" id="PF21365">
    <property type="entry name" value="Glyco_hydro_31_3rd"/>
    <property type="match status" value="1"/>
</dbReference>
<evidence type="ECO:0000256" key="1">
    <source>
        <dbReference type="ARBA" id="ARBA00007806"/>
    </source>
</evidence>
<dbReference type="EMBL" id="CAUYUE010000015">
    <property type="protein sequence ID" value="CAK0786901.1"/>
    <property type="molecule type" value="Genomic_DNA"/>
</dbReference>
<feature type="domain" description="Glycosyl hydrolase family 31 C-terminal" evidence="10">
    <location>
        <begin position="678"/>
        <end position="766"/>
    </location>
</feature>
<dbReference type="Gene3D" id="2.60.40.1760">
    <property type="entry name" value="glycosyl hydrolase (family 31)"/>
    <property type="match status" value="1"/>
</dbReference>
<dbReference type="Pfam" id="PF01055">
    <property type="entry name" value="Glyco_hydro_31_2nd"/>
    <property type="match status" value="1"/>
</dbReference>
<accession>A0AAV1IHU2</accession>
<reference evidence="11 12" key="1">
    <citation type="submission" date="2023-10" db="EMBL/GenBank/DDBJ databases">
        <authorList>
            <person name="Maclean D."/>
            <person name="Macfadyen A."/>
        </authorList>
    </citation>
    <scope>NUCLEOTIDE SEQUENCE [LARGE SCALE GENOMIC DNA]</scope>
</reference>